<accession>A0A2V2N1T5</accession>
<keyword evidence="5" id="KW-1185">Reference proteome</keyword>
<dbReference type="PANTHER" id="PTHR48090:SF7">
    <property type="entry name" value="RFBJ PROTEIN"/>
    <property type="match status" value="1"/>
</dbReference>
<comment type="caution">
    <text evidence="4">The sequence shown here is derived from an EMBL/GenBank/DDBJ whole genome shotgun (WGS) entry which is preliminary data.</text>
</comment>
<keyword evidence="1" id="KW-0472">Membrane</keyword>
<dbReference type="AlphaFoldDB" id="A0A2V2N1T5"/>
<dbReference type="OrthoDB" id="147253at2157"/>
<reference evidence="4 5" key="1">
    <citation type="submission" date="2018-05" db="EMBL/GenBank/DDBJ databases">
        <title>Draft genome of Methanospirillum lacunae Ki8-1.</title>
        <authorList>
            <person name="Dueholm M.S."/>
            <person name="Nielsen P.H."/>
            <person name="Bakmann L.F."/>
            <person name="Otzen D.E."/>
        </authorList>
    </citation>
    <scope>NUCLEOTIDE SEQUENCE [LARGE SCALE GENOMIC DNA]</scope>
    <source>
        <strain evidence="4 5">Ki8-1</strain>
    </source>
</reference>
<feature type="transmembrane region" description="Helical" evidence="1">
    <location>
        <begin position="227"/>
        <end position="248"/>
    </location>
</feature>
<feature type="transmembrane region" description="Helical" evidence="1">
    <location>
        <begin position="260"/>
        <end position="284"/>
    </location>
</feature>
<dbReference type="GeneID" id="97548373"/>
<feature type="transmembrane region" description="Helical" evidence="1">
    <location>
        <begin position="340"/>
        <end position="364"/>
    </location>
</feature>
<keyword evidence="1" id="KW-0812">Transmembrane</keyword>
<protein>
    <submittedName>
        <fullName evidence="4">Dolichol-P-glucose synthetase</fullName>
    </submittedName>
</protein>
<dbReference type="RefSeq" id="WP_109969868.1">
    <property type="nucleotide sequence ID" value="NZ_CP176093.1"/>
</dbReference>
<dbReference type="EMBL" id="QGMY01000016">
    <property type="protein sequence ID" value="PWR70107.1"/>
    <property type="molecule type" value="Genomic_DNA"/>
</dbReference>
<feature type="domain" description="Glycosyltransferase 2-like" evidence="2">
    <location>
        <begin position="6"/>
        <end position="168"/>
    </location>
</feature>
<dbReference type="InterPro" id="IPR058718">
    <property type="entry name" value="Agl6_TM_C"/>
</dbReference>
<evidence type="ECO:0000259" key="3">
    <source>
        <dbReference type="Pfam" id="PF26629"/>
    </source>
</evidence>
<evidence type="ECO:0000256" key="1">
    <source>
        <dbReference type="SAM" id="Phobius"/>
    </source>
</evidence>
<dbReference type="Proteomes" id="UP000245657">
    <property type="component" value="Unassembled WGS sequence"/>
</dbReference>
<evidence type="ECO:0000259" key="2">
    <source>
        <dbReference type="Pfam" id="PF00535"/>
    </source>
</evidence>
<dbReference type="CDD" id="cd04179">
    <property type="entry name" value="DPM_DPG-synthase_like"/>
    <property type="match status" value="1"/>
</dbReference>
<proteinExistence type="predicted"/>
<feature type="domain" description="Low-salt glycan biosynthesis hexosyltransferase Agl6 C-terminal transmembrane region" evidence="3">
    <location>
        <begin position="279"/>
        <end position="367"/>
    </location>
</feature>
<dbReference type="Pfam" id="PF00535">
    <property type="entry name" value="Glycos_transf_2"/>
    <property type="match status" value="1"/>
</dbReference>
<evidence type="ECO:0000313" key="5">
    <source>
        <dbReference type="Proteomes" id="UP000245657"/>
    </source>
</evidence>
<dbReference type="PANTHER" id="PTHR48090">
    <property type="entry name" value="UNDECAPRENYL-PHOSPHATE 4-DEOXY-4-FORMAMIDO-L-ARABINOSE TRANSFERASE-RELATED"/>
    <property type="match status" value="1"/>
</dbReference>
<sequence>MNPVVSIVIPALNEEKTIGACIKKIHEGCELSGISYEIIVADSSTDQTPVIASEMGARVIHPEKRGYGNAYLAGFAHAKGDIIVIGDADNTYDFRIISELIHPIRQGNADMVIGSRMTGTILPGAMPALHQYLGNPLLTRLLNFAFGTSFSDCHSGFRAFRKDVLERLSLHTGGMEFASEMMIEAAKKNLKVAEIPITYYPRESPSNLHSFADGWRHVRFIMLEKPLPFLAVPGGLFALFGLVMMGFVLMNSHGSGFHSFILGVVFLTGGFQLVMMGIALKAYAVTNGFDVCGKWFRPMLRYRTLEYLLFGGGILIVLGLANGVSIMYDWIHRSFGELSQVMSALLILCSIILGLQMVFTAILVSMMLLRCDRDGCDFSP</sequence>
<feature type="transmembrane region" description="Helical" evidence="1">
    <location>
        <begin position="305"/>
        <end position="328"/>
    </location>
</feature>
<dbReference type="InterPro" id="IPR050256">
    <property type="entry name" value="Glycosyltransferase_2"/>
</dbReference>
<name>A0A2V2N1T5_9EURY</name>
<dbReference type="InterPro" id="IPR029044">
    <property type="entry name" value="Nucleotide-diphossugar_trans"/>
</dbReference>
<evidence type="ECO:0000313" key="4">
    <source>
        <dbReference type="EMBL" id="PWR70107.1"/>
    </source>
</evidence>
<dbReference type="InterPro" id="IPR001173">
    <property type="entry name" value="Glyco_trans_2-like"/>
</dbReference>
<dbReference type="FunFam" id="3.90.550.10:FF:000129">
    <property type="entry name" value="Glycosyltransferase family 2 protein"/>
    <property type="match status" value="1"/>
</dbReference>
<gene>
    <name evidence="4" type="ORF">DK846_15270</name>
</gene>
<keyword evidence="1" id="KW-1133">Transmembrane helix</keyword>
<dbReference type="Pfam" id="PF26629">
    <property type="entry name" value="GT2_TM_C"/>
    <property type="match status" value="1"/>
</dbReference>
<dbReference type="Gene3D" id="3.90.550.10">
    <property type="entry name" value="Spore Coat Polysaccharide Biosynthesis Protein SpsA, Chain A"/>
    <property type="match status" value="1"/>
</dbReference>
<organism evidence="4 5">
    <name type="scientific">Methanospirillum lacunae</name>
    <dbReference type="NCBI Taxonomy" id="668570"/>
    <lineage>
        <taxon>Archaea</taxon>
        <taxon>Methanobacteriati</taxon>
        <taxon>Methanobacteriota</taxon>
        <taxon>Stenosarchaea group</taxon>
        <taxon>Methanomicrobia</taxon>
        <taxon>Methanomicrobiales</taxon>
        <taxon>Methanospirillaceae</taxon>
        <taxon>Methanospirillum</taxon>
    </lineage>
</organism>
<dbReference type="SUPFAM" id="SSF53448">
    <property type="entry name" value="Nucleotide-diphospho-sugar transferases"/>
    <property type="match status" value="1"/>
</dbReference>